<reference evidence="1 2" key="2">
    <citation type="journal article" date="2017" name="Nature">
        <title>The Apostasia genome and the evolution of orchids.</title>
        <authorList>
            <person name="Zhang G.Q."/>
            <person name="Liu K.W."/>
            <person name="Li Z."/>
            <person name="Lohaus R."/>
            <person name="Hsiao Y.Y."/>
            <person name="Niu S.C."/>
            <person name="Wang J.Y."/>
            <person name="Lin Y.C."/>
            <person name="Xu Q."/>
            <person name="Chen L.J."/>
            <person name="Yoshida K."/>
            <person name="Fujiwara S."/>
            <person name="Wang Z.W."/>
            <person name="Zhang Y.Q."/>
            <person name="Mitsuda N."/>
            <person name="Wang M."/>
            <person name="Liu G.H."/>
            <person name="Pecoraro L."/>
            <person name="Huang H.X."/>
            <person name="Xiao X.J."/>
            <person name="Lin M."/>
            <person name="Wu X.Y."/>
            <person name="Wu W.L."/>
            <person name="Chen Y.Y."/>
            <person name="Chang S.B."/>
            <person name="Sakamoto S."/>
            <person name="Ohme-Takagi M."/>
            <person name="Yagi M."/>
            <person name="Zeng S.J."/>
            <person name="Shen C.Y."/>
            <person name="Yeh C.M."/>
            <person name="Luo Y.B."/>
            <person name="Tsai W.C."/>
            <person name="Van de Peer Y."/>
            <person name="Liu Z.J."/>
        </authorList>
    </citation>
    <scope>NUCLEOTIDE SEQUENCE [LARGE SCALE GENOMIC DNA]</scope>
    <source>
        <tissue evidence="1">The whole plant</tissue>
    </source>
</reference>
<sequence length="520" mass="57918">MRRVAATLSRLAGTGAAATNAAGRSLNPYCRFAPRFRHLSSKLPLSFLAATLVEQQRYRDYSSGTTSSSSCFSSLLPIVFAAGAVGVASVDASFADSGEVLASPMQKTLVCLLHFLGSLFNLYFEFLETEKLAAGERQRLEELLKSKGMQRGSYPPFSVDVRGPKVAVKFKVPPSCDVSRLIVDIVSLLGLKVEHRGGGSEMILHAWDSAAAWQLTLRSPEKMTRNDGKEFYDETNKPEDDFCEIEFIKEGSFTLKELDAFVRVLKLAGMRDVKKAVRKNPGGYRSPPSLEKSVSALEAMGVRVYGVDEIFGVPMEGMVSWDNIAGYDQQKRQMEVHMPYMMKRHVNKVLFYSAHFNFVVVKSYDIKKFVLEIHEPDEKFCREIEDTILLALQRPEVYDEIARGTRSKFESNRPRAVLFEGPPGMLPTKQTPIMSSSLVAKGFKNLDMSGRGRKKRAFHVSLLFILFLPTQASPHIHAATTAANCPHFSLSLVLFMHRPYPSVQPPLSPSLVPCMRPSSL</sequence>
<gene>
    <name evidence="1" type="ORF">MA16_Dca003084</name>
</gene>
<organism evidence="1 2">
    <name type="scientific">Dendrobium catenatum</name>
    <dbReference type="NCBI Taxonomy" id="906689"/>
    <lineage>
        <taxon>Eukaryota</taxon>
        <taxon>Viridiplantae</taxon>
        <taxon>Streptophyta</taxon>
        <taxon>Embryophyta</taxon>
        <taxon>Tracheophyta</taxon>
        <taxon>Spermatophyta</taxon>
        <taxon>Magnoliopsida</taxon>
        <taxon>Liliopsida</taxon>
        <taxon>Asparagales</taxon>
        <taxon>Orchidaceae</taxon>
        <taxon>Epidendroideae</taxon>
        <taxon>Malaxideae</taxon>
        <taxon>Dendrobiinae</taxon>
        <taxon>Dendrobium</taxon>
    </lineage>
</organism>
<dbReference type="Proteomes" id="UP000233837">
    <property type="component" value="Unassembled WGS sequence"/>
</dbReference>
<evidence type="ECO:0000313" key="2">
    <source>
        <dbReference type="Proteomes" id="UP000233837"/>
    </source>
</evidence>
<protein>
    <submittedName>
        <fullName evidence="1">Uncharacterized protein</fullName>
    </submittedName>
</protein>
<dbReference type="STRING" id="906689.A0A2I0XBR4"/>
<accession>A0A2I0XBR4</accession>
<proteinExistence type="predicted"/>
<dbReference type="AlphaFoldDB" id="A0A2I0XBR4"/>
<keyword evidence="2" id="KW-1185">Reference proteome</keyword>
<evidence type="ECO:0000313" key="1">
    <source>
        <dbReference type="EMBL" id="PKU85345.1"/>
    </source>
</evidence>
<reference evidence="1 2" key="1">
    <citation type="journal article" date="2016" name="Sci. Rep.">
        <title>The Dendrobium catenatum Lindl. genome sequence provides insights into polysaccharide synthase, floral development and adaptive evolution.</title>
        <authorList>
            <person name="Zhang G.Q."/>
            <person name="Xu Q."/>
            <person name="Bian C."/>
            <person name="Tsai W.C."/>
            <person name="Yeh C.M."/>
            <person name="Liu K.W."/>
            <person name="Yoshida K."/>
            <person name="Zhang L.S."/>
            <person name="Chang S.B."/>
            <person name="Chen F."/>
            <person name="Shi Y."/>
            <person name="Su Y.Y."/>
            <person name="Zhang Y.Q."/>
            <person name="Chen L.J."/>
            <person name="Yin Y."/>
            <person name="Lin M."/>
            <person name="Huang H."/>
            <person name="Deng H."/>
            <person name="Wang Z.W."/>
            <person name="Zhu S.L."/>
            <person name="Zhao X."/>
            <person name="Deng C."/>
            <person name="Niu S.C."/>
            <person name="Huang J."/>
            <person name="Wang M."/>
            <person name="Liu G.H."/>
            <person name="Yang H.J."/>
            <person name="Xiao X.J."/>
            <person name="Hsiao Y.Y."/>
            <person name="Wu W.L."/>
            <person name="Chen Y.Y."/>
            <person name="Mitsuda N."/>
            <person name="Ohme-Takagi M."/>
            <person name="Luo Y.B."/>
            <person name="Van de Peer Y."/>
            <person name="Liu Z.J."/>
        </authorList>
    </citation>
    <scope>NUCLEOTIDE SEQUENCE [LARGE SCALE GENOMIC DNA]</scope>
    <source>
        <tissue evidence="1">The whole plant</tissue>
    </source>
</reference>
<name>A0A2I0XBR4_9ASPA</name>
<dbReference type="EMBL" id="KZ501977">
    <property type="protein sequence ID" value="PKU85345.1"/>
    <property type="molecule type" value="Genomic_DNA"/>
</dbReference>